<dbReference type="InterPro" id="IPR036890">
    <property type="entry name" value="HATPase_C_sf"/>
</dbReference>
<dbReference type="PROSITE" id="PS50112">
    <property type="entry name" value="PAS"/>
    <property type="match status" value="7"/>
</dbReference>
<dbReference type="SMART" id="SM00388">
    <property type="entry name" value="HisKA"/>
    <property type="match status" value="1"/>
</dbReference>
<dbReference type="Gene3D" id="3.30.565.10">
    <property type="entry name" value="Histidine kinase-like ATPase, C-terminal domain"/>
    <property type="match status" value="1"/>
</dbReference>
<dbReference type="InterPro" id="IPR003018">
    <property type="entry name" value="GAF"/>
</dbReference>
<dbReference type="Pfam" id="PF02518">
    <property type="entry name" value="HATPase_c"/>
    <property type="match status" value="1"/>
</dbReference>
<dbReference type="InterPro" id="IPR052162">
    <property type="entry name" value="Sensor_kinase/Photoreceptor"/>
</dbReference>
<evidence type="ECO:0000256" key="2">
    <source>
        <dbReference type="ARBA" id="ARBA00012438"/>
    </source>
</evidence>
<keyword evidence="6" id="KW-0175">Coiled coil</keyword>
<organism evidence="10 11">
    <name type="scientific">Arenibacter nanhaiticus</name>
    <dbReference type="NCBI Taxonomy" id="558155"/>
    <lineage>
        <taxon>Bacteria</taxon>
        <taxon>Pseudomonadati</taxon>
        <taxon>Bacteroidota</taxon>
        <taxon>Flavobacteriia</taxon>
        <taxon>Flavobacteriales</taxon>
        <taxon>Flavobacteriaceae</taxon>
        <taxon>Arenibacter</taxon>
    </lineage>
</organism>
<dbReference type="RefSeq" id="WP_072765742.1">
    <property type="nucleotide sequence ID" value="NZ_FQYX01000035.1"/>
</dbReference>
<evidence type="ECO:0000256" key="6">
    <source>
        <dbReference type="SAM" id="Coils"/>
    </source>
</evidence>
<dbReference type="PROSITE" id="PS50109">
    <property type="entry name" value="HIS_KIN"/>
    <property type="match status" value="1"/>
</dbReference>
<feature type="domain" description="PAC" evidence="9">
    <location>
        <begin position="753"/>
        <end position="807"/>
    </location>
</feature>
<evidence type="ECO:0000313" key="11">
    <source>
        <dbReference type="Proteomes" id="UP000184231"/>
    </source>
</evidence>
<dbReference type="InterPro" id="IPR029016">
    <property type="entry name" value="GAF-like_dom_sf"/>
</dbReference>
<feature type="domain" description="PAS" evidence="8">
    <location>
        <begin position="170"/>
        <end position="243"/>
    </location>
</feature>
<dbReference type="EC" id="2.7.13.3" evidence="2"/>
<dbReference type="STRING" id="558155.SAMN04487911_13522"/>
<name>A0A1M6LZJ7_9FLAO</name>
<feature type="domain" description="PAS" evidence="8">
    <location>
        <begin position="964"/>
        <end position="1034"/>
    </location>
</feature>
<feature type="domain" description="PAC" evidence="9">
    <location>
        <begin position="247"/>
        <end position="300"/>
    </location>
</feature>
<feature type="domain" description="PAC" evidence="9">
    <location>
        <begin position="374"/>
        <end position="425"/>
    </location>
</feature>
<dbReference type="InterPro" id="IPR003594">
    <property type="entry name" value="HATPase_dom"/>
</dbReference>
<dbReference type="SUPFAM" id="SSF55785">
    <property type="entry name" value="PYP-like sensor domain (PAS domain)"/>
    <property type="match status" value="9"/>
</dbReference>
<feature type="domain" description="PAS" evidence="8">
    <location>
        <begin position="1212"/>
        <end position="1276"/>
    </location>
</feature>
<dbReference type="EMBL" id="FQYX01000035">
    <property type="protein sequence ID" value="SHJ76656.1"/>
    <property type="molecule type" value="Genomic_DNA"/>
</dbReference>
<dbReference type="Pfam" id="PF13426">
    <property type="entry name" value="PAS_9"/>
    <property type="match status" value="1"/>
</dbReference>
<evidence type="ECO:0000313" key="10">
    <source>
        <dbReference type="EMBL" id="SHJ76656.1"/>
    </source>
</evidence>
<dbReference type="InterPro" id="IPR001610">
    <property type="entry name" value="PAC"/>
</dbReference>
<dbReference type="Gene3D" id="2.10.70.100">
    <property type="match status" value="1"/>
</dbReference>
<dbReference type="OrthoDB" id="9124519at2"/>
<dbReference type="Proteomes" id="UP000184231">
    <property type="component" value="Unassembled WGS sequence"/>
</dbReference>
<comment type="catalytic activity">
    <reaction evidence="1">
        <text>ATP + protein L-histidine = ADP + protein N-phospho-L-histidine.</text>
        <dbReference type="EC" id="2.7.13.3"/>
    </reaction>
</comment>
<dbReference type="PROSITE" id="PS50113">
    <property type="entry name" value="PAC"/>
    <property type="match status" value="5"/>
</dbReference>
<dbReference type="GO" id="GO:0000155">
    <property type="term" value="F:phosphorelay sensor kinase activity"/>
    <property type="evidence" value="ECO:0007669"/>
    <property type="project" value="InterPro"/>
</dbReference>
<feature type="domain" description="PAS" evidence="8">
    <location>
        <begin position="301"/>
        <end position="371"/>
    </location>
</feature>
<evidence type="ECO:0000259" key="7">
    <source>
        <dbReference type="PROSITE" id="PS50109"/>
    </source>
</evidence>
<dbReference type="SUPFAM" id="SSF47384">
    <property type="entry name" value="Homodimeric domain of signal transducing histidine kinase"/>
    <property type="match status" value="1"/>
</dbReference>
<evidence type="ECO:0000256" key="1">
    <source>
        <dbReference type="ARBA" id="ARBA00000085"/>
    </source>
</evidence>
<dbReference type="SUPFAM" id="SSF55874">
    <property type="entry name" value="ATPase domain of HSP90 chaperone/DNA topoisomerase II/histidine kinase"/>
    <property type="match status" value="1"/>
</dbReference>
<keyword evidence="4" id="KW-0808">Transferase</keyword>
<dbReference type="InterPro" id="IPR004358">
    <property type="entry name" value="Sig_transdc_His_kin-like_C"/>
</dbReference>
<dbReference type="SMART" id="SM00086">
    <property type="entry name" value="PAC"/>
    <property type="match status" value="7"/>
</dbReference>
<dbReference type="PRINTS" id="PR00344">
    <property type="entry name" value="BCTRLSENSOR"/>
</dbReference>
<sequence>MKKTKIPRSITDARPNAVSDTIGQEALSSLCSLAAGICDVPEAWVFLIKPTPSLQTAADGEADHPSPLSLLRDAHFRERPNEIFVIEDARTDPSIDTATALDCLFYAAVPLRAPEGNALYLLCVQDQKPKQLDAAKLAALTALGQLGERLLDQQRIEKQAEKHKTTLAFELDRLDSFIDATHIGTWELNIQTKAIFFNDRWAAILGYTHEELFPIDLEQWEALIHPDDKPIADSKLQLCLEKKTDYLEHECRLRHKNGHWVWINNRGRVIQWSEDGKPLIVAGAHWDITERKLAEEKLRLKDQWFKSLVLGGADMIAVMDDKGTYKYVSPTAMDILGYDPQEVIGKNAFDFMHPDDIAQVQDHFSKLLAGEAYTPKPFRYKHQNGQWRWVENVVTDLRHDPAVQGIVTNSRDITARIQAEQQIKASEEKYRLLFNSSPLPAWIYDSESLKILDINARAVEKYGYPRESFIGMDIRDFIPPEEIPHLLKTLKAVPKNETTFNFGVFTHKKNNGELLKMEIVGHALQFQGKDCHLVVCNNVTEKEQFLEELQQSEYKLKMATDIAKLGYWTVDLQGGAITLSDEVYKLWSLEKASFEVSFDSFLATIHPEDKENFKQKVAAAVKGGKNYDFIYRIRRPSGEQKWVHSLGRLVYDREGNPKLFEGTVQDITQQKYEEQRLKLMESVVTNTSDAVSIINIDPFNEAGPRIRYVNDAFSSLTGYEPEEVLGQNPRMLLGYQPNADALTALQQCIAESKAGEITTNGHKKNGEALWVQLSFTPVADDKGGITHYIAIQRDITAQKNRELEKKLLADISMLFHRQEKLKPCLEDVLQHLADYGDFQMAELWLPNLEKTQLHCMAQYSQKTVDNATAMPVFTLEEGLPGAVWKNQERTYWDHGTNALACIPTEYAEANNIQSVIGIPLSHNKTPIGVLVLGMENTKNNLRFSEALFQQLETFIGAEVERKRLENDLHQIFTFSPDLICVAGNDGYFKKINPAGIALLEYTEEELLSQRILSFVHPDDQERTKNQQKKIYQGQQGDNFQNRYITKSGKTKWISWSATPNDEQGLVFAVAKDVTQNKELQGLLDRANNLARIGNWEVDLLQEKVHWSNIIKEIHEVPLSYVPTLESSTSFCKDTEQKERLLQLIQSANVKGEAWEMELLITTAKGNDRWIRIIGEPEFLKGECVGYYGCIQDIHKLKIAQLSLKKAFIEKTQILESIGDAFVAVDKQWTVTYWNKEAELLMDIPRETTLGKNLWSLYDNVAQYDFYHQYKKAMDTGQTISFQEHYPELKKWFDVIAYPSVNGLSIYIKDVTDRMEAAEAIRQTNERFKKVTQATNDAIWDWDLINGSVYWGKGYQYQFGIPLATFTPTLEEWKKRIHPEDYENAHGSLQAKLMDPMATKWEAEYRFLKADNTYANVMDKGLIIRDNKGTPIRIVGAMSDITYRKTYEESLQKLNVQLEKHAKELEISNAELKQFAYIASHDLQEPLRMVTSFLSLLEKKYGEQLDERAREYIYFAVDGAQRMRQIILDLLEFSRVGRLEDEKETIALQTVLDDYCILRKQLMAEKEAQIIHAPLPIISSYKAPVTQILHNLLDNALKYSAPDRPVVIKIGAEDQGDYWQFSVGDNGIGIEEAYFDKIFVIFQRLHGKDEYSGTGMGLAIVKKIIENLGGSIWLESTPNQGSTFYFTLKK</sequence>
<evidence type="ECO:0000259" key="9">
    <source>
        <dbReference type="PROSITE" id="PS50113"/>
    </source>
</evidence>
<feature type="domain" description="PAC" evidence="9">
    <location>
        <begin position="1400"/>
        <end position="1452"/>
    </location>
</feature>
<dbReference type="InterPro" id="IPR003661">
    <property type="entry name" value="HisK_dim/P_dom"/>
</dbReference>
<dbReference type="NCBIfam" id="TIGR00229">
    <property type="entry name" value="sensory_box"/>
    <property type="match status" value="6"/>
</dbReference>
<keyword evidence="3" id="KW-0597">Phosphoprotein</keyword>
<dbReference type="PANTHER" id="PTHR43304">
    <property type="entry name" value="PHYTOCHROME-LIKE PROTEIN CPH1"/>
    <property type="match status" value="1"/>
</dbReference>
<gene>
    <name evidence="10" type="ORF">SAMN04487911_13522</name>
</gene>
<dbReference type="PANTHER" id="PTHR43304:SF1">
    <property type="entry name" value="PAC DOMAIN-CONTAINING PROTEIN"/>
    <property type="match status" value="1"/>
</dbReference>
<keyword evidence="5" id="KW-0418">Kinase</keyword>
<evidence type="ECO:0000256" key="4">
    <source>
        <dbReference type="ARBA" id="ARBA00022679"/>
    </source>
</evidence>
<keyword evidence="11" id="KW-1185">Reference proteome</keyword>
<dbReference type="InterPro" id="IPR000014">
    <property type="entry name" value="PAS"/>
</dbReference>
<dbReference type="InterPro" id="IPR035965">
    <property type="entry name" value="PAS-like_dom_sf"/>
</dbReference>
<feature type="domain" description="Histidine kinase" evidence="7">
    <location>
        <begin position="1477"/>
        <end position="1689"/>
    </location>
</feature>
<evidence type="ECO:0000256" key="3">
    <source>
        <dbReference type="ARBA" id="ARBA00022553"/>
    </source>
</evidence>
<reference evidence="10 11" key="1">
    <citation type="submission" date="2016-11" db="EMBL/GenBank/DDBJ databases">
        <authorList>
            <person name="Jaros S."/>
            <person name="Januszkiewicz K."/>
            <person name="Wedrychowicz H."/>
        </authorList>
    </citation>
    <scope>NUCLEOTIDE SEQUENCE [LARGE SCALE GENOMIC DNA]</scope>
    <source>
        <strain evidence="10 11">CGMCC 1.8863</strain>
    </source>
</reference>
<dbReference type="InterPro" id="IPR000700">
    <property type="entry name" value="PAS-assoc_C"/>
</dbReference>
<feature type="domain" description="PAS" evidence="8">
    <location>
        <begin position="552"/>
        <end position="624"/>
    </location>
</feature>
<feature type="coiled-coil region" evidence="6">
    <location>
        <begin position="1443"/>
        <end position="1470"/>
    </location>
</feature>
<dbReference type="CDD" id="cd00130">
    <property type="entry name" value="PAS"/>
    <property type="match status" value="7"/>
</dbReference>
<dbReference type="Pfam" id="PF08447">
    <property type="entry name" value="PAS_3"/>
    <property type="match status" value="5"/>
</dbReference>
<dbReference type="Gene3D" id="3.30.450.20">
    <property type="entry name" value="PAS domain"/>
    <property type="match status" value="9"/>
</dbReference>
<dbReference type="Pfam" id="PF13185">
    <property type="entry name" value="GAF_2"/>
    <property type="match status" value="1"/>
</dbReference>
<dbReference type="Gene3D" id="3.30.450.40">
    <property type="match status" value="1"/>
</dbReference>
<feature type="domain" description="PAC" evidence="9">
    <location>
        <begin position="627"/>
        <end position="679"/>
    </location>
</feature>
<dbReference type="Pfam" id="PF13188">
    <property type="entry name" value="PAS_8"/>
    <property type="match status" value="1"/>
</dbReference>
<feature type="domain" description="PAS" evidence="8">
    <location>
        <begin position="676"/>
        <end position="728"/>
    </location>
</feature>
<dbReference type="Gene3D" id="1.10.287.130">
    <property type="match status" value="1"/>
</dbReference>
<dbReference type="Pfam" id="PF08448">
    <property type="entry name" value="PAS_4"/>
    <property type="match status" value="1"/>
</dbReference>
<dbReference type="FunFam" id="3.30.565.10:FF:000006">
    <property type="entry name" value="Sensor histidine kinase WalK"/>
    <property type="match status" value="1"/>
</dbReference>
<proteinExistence type="predicted"/>
<accession>A0A1M6LZJ7</accession>
<dbReference type="SMART" id="SM00387">
    <property type="entry name" value="HATPase_c"/>
    <property type="match status" value="1"/>
</dbReference>
<protein>
    <recommendedName>
        <fullName evidence="2">histidine kinase</fullName>
        <ecNumber evidence="2">2.7.13.3</ecNumber>
    </recommendedName>
</protein>
<dbReference type="InterPro" id="IPR036097">
    <property type="entry name" value="HisK_dim/P_sf"/>
</dbReference>
<dbReference type="InterPro" id="IPR013656">
    <property type="entry name" value="PAS_4"/>
</dbReference>
<dbReference type="InterPro" id="IPR013655">
    <property type="entry name" value="PAS_fold_3"/>
</dbReference>
<feature type="domain" description="PAS" evidence="8">
    <location>
        <begin position="426"/>
        <end position="497"/>
    </location>
</feature>
<dbReference type="CDD" id="cd00082">
    <property type="entry name" value="HisKA"/>
    <property type="match status" value="1"/>
</dbReference>
<dbReference type="InterPro" id="IPR005467">
    <property type="entry name" value="His_kinase_dom"/>
</dbReference>
<dbReference type="SUPFAM" id="SSF55781">
    <property type="entry name" value="GAF domain-like"/>
    <property type="match status" value="2"/>
</dbReference>
<dbReference type="SMART" id="SM00091">
    <property type="entry name" value="PAS"/>
    <property type="match status" value="8"/>
</dbReference>
<dbReference type="Pfam" id="PF00512">
    <property type="entry name" value="HisKA"/>
    <property type="match status" value="1"/>
</dbReference>
<evidence type="ECO:0000256" key="5">
    <source>
        <dbReference type="ARBA" id="ARBA00022777"/>
    </source>
</evidence>
<evidence type="ECO:0000259" key="8">
    <source>
        <dbReference type="PROSITE" id="PS50112"/>
    </source>
</evidence>